<protein>
    <submittedName>
        <fullName evidence="2">Glycosyl transferase family 2</fullName>
    </submittedName>
</protein>
<dbReference type="SUPFAM" id="SSF53448">
    <property type="entry name" value="Nucleotide-diphospho-sugar transferases"/>
    <property type="match status" value="1"/>
</dbReference>
<keyword evidence="2" id="KW-0808">Transferase</keyword>
<reference evidence="2" key="1">
    <citation type="journal article" date="2019" name="MBio">
        <title>Virus Genomes from Deep Sea Sediments Expand the Ocean Megavirome and Support Independent Origins of Viral Gigantism.</title>
        <authorList>
            <person name="Backstrom D."/>
            <person name="Yutin N."/>
            <person name="Jorgensen S.L."/>
            <person name="Dharamshi J."/>
            <person name="Homa F."/>
            <person name="Zaremba-Niedwiedzka K."/>
            <person name="Spang A."/>
            <person name="Wolf Y.I."/>
            <person name="Koonin E.V."/>
            <person name="Ettema T.J."/>
        </authorList>
    </citation>
    <scope>NUCLEOTIDE SEQUENCE</scope>
</reference>
<dbReference type="Gene3D" id="1.25.40.10">
    <property type="entry name" value="Tetratricopeptide repeat domain"/>
    <property type="match status" value="1"/>
</dbReference>
<feature type="region of interest" description="Disordered" evidence="1">
    <location>
        <begin position="1"/>
        <end position="81"/>
    </location>
</feature>
<dbReference type="InterPro" id="IPR029044">
    <property type="entry name" value="Nucleotide-diphossugar_trans"/>
</dbReference>
<dbReference type="PANTHER" id="PTHR43630">
    <property type="entry name" value="POLY-BETA-1,6-N-ACETYL-D-GLUCOSAMINE SYNTHASE"/>
    <property type="match status" value="1"/>
</dbReference>
<feature type="compositionally biased region" description="Basic residues" evidence="1">
    <location>
        <begin position="1"/>
        <end position="14"/>
    </location>
</feature>
<organism evidence="2">
    <name type="scientific">Pithovirus LCPAC201</name>
    <dbReference type="NCBI Taxonomy" id="2506591"/>
    <lineage>
        <taxon>Viruses</taxon>
        <taxon>Pithoviruses</taxon>
    </lineage>
</organism>
<dbReference type="InterPro" id="IPR011990">
    <property type="entry name" value="TPR-like_helical_dom_sf"/>
</dbReference>
<accession>A0A481Z4N9</accession>
<dbReference type="SUPFAM" id="SSF48452">
    <property type="entry name" value="TPR-like"/>
    <property type="match status" value="1"/>
</dbReference>
<gene>
    <name evidence="2" type="ORF">LCPAC201_01640</name>
</gene>
<dbReference type="EMBL" id="MK500500">
    <property type="protein sequence ID" value="QBK90863.1"/>
    <property type="molecule type" value="Genomic_DNA"/>
</dbReference>
<feature type="compositionally biased region" description="Basic and acidic residues" evidence="1">
    <location>
        <begin position="72"/>
        <end position="81"/>
    </location>
</feature>
<name>A0A481Z4N9_9VIRU</name>
<dbReference type="PANTHER" id="PTHR43630:SF2">
    <property type="entry name" value="GLYCOSYLTRANSFERASE"/>
    <property type="match status" value="1"/>
</dbReference>
<feature type="compositionally biased region" description="Basic and acidic residues" evidence="1">
    <location>
        <begin position="15"/>
        <end position="38"/>
    </location>
</feature>
<proteinExistence type="predicted"/>
<sequence length="497" mass="57602">MSGKKRNRNKRKNLTKIDEHVFSENETTVDKNIKKDVPQDETPVDLDNEKVLLEEETTTDKNNEQVSPKENTSTDKNEKKVLSQGNGFVIKKIERISPQGEKHITFSTEISTPSEKVVEENASSSRSKLDTFPDVTGIVLIMIVKNESKIISRCLDQAKPIISGVCITDTGSTDNCIECIRKWGEKNEIPCQVPVGAFKNFGYSRSLSFRNAQRYFPNASYYLLLDADLNLVIEDDWDISKLTHDGYKIYQQTKTDRYQNIRLIKASKSWVCTGVTHEYWECKGSNQSLLHTLWIDDKDDGGCKQDKYSRDKRLLLEGIANKKTPKDLKARYRFYLAQTHFCMKDFNSSIEEYQRRIDIGGWDEEVWYSQLQIGKAYMASDRQELGVTAMLKAWDKRPRRSEPLQIIAKYYREKKMNRIAFHFAKMAYDQGYPMGDSLFIDSPTYKYLIDLELSINAFYVGKKEIGCQSHQRLKSIYKELPSWVQSCVDNNDKFYLC</sequence>
<dbReference type="GO" id="GO:0016740">
    <property type="term" value="F:transferase activity"/>
    <property type="evidence" value="ECO:0007669"/>
    <property type="project" value="UniProtKB-KW"/>
</dbReference>
<evidence type="ECO:0000256" key="1">
    <source>
        <dbReference type="SAM" id="MobiDB-lite"/>
    </source>
</evidence>
<dbReference type="Gene3D" id="3.90.550.10">
    <property type="entry name" value="Spore Coat Polysaccharide Biosynthesis Protein SpsA, Chain A"/>
    <property type="match status" value="1"/>
</dbReference>
<feature type="compositionally biased region" description="Basic and acidic residues" evidence="1">
    <location>
        <begin position="47"/>
        <end position="63"/>
    </location>
</feature>
<evidence type="ECO:0000313" key="2">
    <source>
        <dbReference type="EMBL" id="QBK90863.1"/>
    </source>
</evidence>